<comment type="caution">
    <text evidence="4">The sequence shown here is derived from an EMBL/GenBank/DDBJ whole genome shotgun (WGS) entry which is preliminary data.</text>
</comment>
<dbReference type="InterPro" id="IPR039426">
    <property type="entry name" value="TonB-dep_rcpt-like"/>
</dbReference>
<comment type="similarity">
    <text evidence="2">Belongs to the TonB-dependent receptor family.</text>
</comment>
<reference evidence="4" key="1">
    <citation type="journal article" date="2014" name="Int. J. Syst. Evol. Microbiol.">
        <title>Complete genome sequence of Corynebacterium casei LMG S-19264T (=DSM 44701T), isolated from a smear-ripened cheese.</title>
        <authorList>
            <consortium name="US DOE Joint Genome Institute (JGI-PGF)"/>
            <person name="Walter F."/>
            <person name="Albersmeier A."/>
            <person name="Kalinowski J."/>
            <person name="Ruckert C."/>
        </authorList>
    </citation>
    <scope>NUCLEOTIDE SEQUENCE</scope>
    <source>
        <strain evidence="4">CGMCC 1.15448</strain>
    </source>
</reference>
<keyword evidence="2" id="KW-1134">Transmembrane beta strand</keyword>
<dbReference type="Pfam" id="PF07715">
    <property type="entry name" value="Plug"/>
    <property type="match status" value="1"/>
</dbReference>
<gene>
    <name evidence="4" type="ORF">GCM10011511_01150</name>
</gene>
<comment type="subcellular location">
    <subcellularLocation>
        <location evidence="2">Cell outer membrane</location>
        <topology evidence="2">Multi-pass membrane protein</topology>
    </subcellularLocation>
</comment>
<protein>
    <submittedName>
        <fullName evidence="4">SusC/RagA family TonB-linked outer membrane protein</fullName>
    </submittedName>
</protein>
<organism evidence="4 5">
    <name type="scientific">Puia dinghuensis</name>
    <dbReference type="NCBI Taxonomy" id="1792502"/>
    <lineage>
        <taxon>Bacteria</taxon>
        <taxon>Pseudomonadati</taxon>
        <taxon>Bacteroidota</taxon>
        <taxon>Chitinophagia</taxon>
        <taxon>Chitinophagales</taxon>
        <taxon>Chitinophagaceae</taxon>
        <taxon>Puia</taxon>
    </lineage>
</organism>
<evidence type="ECO:0000256" key="1">
    <source>
        <dbReference type="ARBA" id="ARBA00022729"/>
    </source>
</evidence>
<feature type="domain" description="TonB-dependent receptor plug" evidence="3">
    <location>
        <begin position="104"/>
        <end position="217"/>
    </location>
</feature>
<sequence length="1013" mass="110707">MLSLLSSLTGFAQQRITVTGRVIAADSAVSGATVQVKGAKDAVQTGADGGFSINAPKGSKLVITFVGYASEEIAAAATFTVVHLRQTAQQGSEVIVVGYGVQKKATLTGSVAQVSGAEIAVSPSPNVGASMAGKLPGLIVNQGNGEPGRDDPNILIRGMATIPNPDPNAPVNSGPLIIIDGVERSLITRLDPNDIETISVLKDASAAIYGARAANGVILVTTKSGRKGKTVFDFNYNYGIQDVTKIPKMLDAPTYAQVYNEGLFYREGRPTNFTPFYSDSAIQKFKNGSDPVLYPNTDWVKAVLKSSHVQKVGIQASGGSDAVRYLLSFGSTTQNGDFKHSPDDFQQYNMRLKLDADLAPNLTVGANISGIFRDATYSSVTGQPGAGTGVNFVNILQSNPTLAAIYPNGLIAPGRLNQNPLLLDQEGFDKISNGSIYTTFTGTYRVPFVKGLRVDVSYNYDFANQFEKLWQIPAYFYSYNVNTGNYDKLLQNTAIQLNDIYNKWTTQLTNARFTYDRTFAGKHHVTALVGAEQQYNTNSFTNAGRKNFVSSAVPQLNVGSTAAADQSVAGSASAGAYNNFFGRLNYDFASKYLLEFSFRDNGSQIFPVGKRYGFFPGGSAGWVLSEEKFMHNIPAITYLKLRASHGELGNDRVYPYQYLQSYSFGNNYVFGQADVPGIHPNTVPNADITWEVSKKTDFGLVATLWNGLLGIDATYFLEHRSKILVQPNLSVSNIYGYPSLPSENIGKVNNQGYELILTHKQSFNNWSYSILANLSYARSKIIYMDEVPHAEPWQNQTGHPIGSALYYKAIGIFKDQADLTRNANQAGTGSQVGDQKIANLSGGSQITANDQFRFDYSAIPMETFGLTTIIRYKSWDLNLFFYGQTKAYNFDQVYANLGNTDFSNAMVARANNRWTVSNPNGSLPRSNEWTPGATTLYLKDATFIRLKTAEIGYSLPHSLITRTKTFNDVRFYVSGFNVLTWAKAIKYADPEISGNSTTYPQQRIINFGCTVKF</sequence>
<name>A0A8J2U6C8_9BACT</name>
<dbReference type="EMBL" id="BMJC01000001">
    <property type="protein sequence ID" value="GGA81958.1"/>
    <property type="molecule type" value="Genomic_DNA"/>
</dbReference>
<dbReference type="Gene3D" id="2.60.40.1120">
    <property type="entry name" value="Carboxypeptidase-like, regulatory domain"/>
    <property type="match status" value="1"/>
</dbReference>
<dbReference type="PANTHER" id="PTHR30069">
    <property type="entry name" value="TONB-DEPENDENT OUTER MEMBRANE RECEPTOR"/>
    <property type="match status" value="1"/>
</dbReference>
<dbReference type="GO" id="GO:0015344">
    <property type="term" value="F:siderophore uptake transmembrane transporter activity"/>
    <property type="evidence" value="ECO:0007669"/>
    <property type="project" value="TreeGrafter"/>
</dbReference>
<dbReference type="GO" id="GO:0044718">
    <property type="term" value="P:siderophore transmembrane transport"/>
    <property type="evidence" value="ECO:0007669"/>
    <property type="project" value="TreeGrafter"/>
</dbReference>
<keyword evidence="1" id="KW-0732">Signal</keyword>
<keyword evidence="2" id="KW-0998">Cell outer membrane</keyword>
<dbReference type="InterPro" id="IPR008969">
    <property type="entry name" value="CarboxyPept-like_regulatory"/>
</dbReference>
<keyword evidence="2" id="KW-0472">Membrane</keyword>
<dbReference type="PROSITE" id="PS52016">
    <property type="entry name" value="TONB_DEPENDENT_REC_3"/>
    <property type="match status" value="1"/>
</dbReference>
<dbReference type="NCBIfam" id="TIGR04056">
    <property type="entry name" value="OMP_RagA_SusC"/>
    <property type="match status" value="1"/>
</dbReference>
<proteinExistence type="inferred from homology"/>
<dbReference type="InterPro" id="IPR023996">
    <property type="entry name" value="TonB-dep_OMP_SusC/RagA"/>
</dbReference>
<dbReference type="SUPFAM" id="SSF49464">
    <property type="entry name" value="Carboxypeptidase regulatory domain-like"/>
    <property type="match status" value="1"/>
</dbReference>
<accession>A0A8J2U6C8</accession>
<keyword evidence="5" id="KW-1185">Reference proteome</keyword>
<dbReference type="InterPro" id="IPR037066">
    <property type="entry name" value="Plug_dom_sf"/>
</dbReference>
<dbReference type="Gene3D" id="2.170.130.10">
    <property type="entry name" value="TonB-dependent receptor, plug domain"/>
    <property type="match status" value="1"/>
</dbReference>
<dbReference type="AlphaFoldDB" id="A0A8J2U6C8"/>
<dbReference type="InterPro" id="IPR023997">
    <property type="entry name" value="TonB-dep_OMP_SusC/RagA_CS"/>
</dbReference>
<dbReference type="InterPro" id="IPR012910">
    <property type="entry name" value="Plug_dom"/>
</dbReference>
<dbReference type="NCBIfam" id="TIGR04057">
    <property type="entry name" value="SusC_RagA_signa"/>
    <property type="match status" value="1"/>
</dbReference>
<keyword evidence="2" id="KW-0813">Transport</keyword>
<evidence type="ECO:0000256" key="2">
    <source>
        <dbReference type="PROSITE-ProRule" id="PRU01360"/>
    </source>
</evidence>
<evidence type="ECO:0000313" key="5">
    <source>
        <dbReference type="Proteomes" id="UP000607559"/>
    </source>
</evidence>
<dbReference type="GO" id="GO:0009279">
    <property type="term" value="C:cell outer membrane"/>
    <property type="evidence" value="ECO:0007669"/>
    <property type="project" value="UniProtKB-SubCell"/>
</dbReference>
<dbReference type="SUPFAM" id="SSF56935">
    <property type="entry name" value="Porins"/>
    <property type="match status" value="1"/>
</dbReference>
<dbReference type="RefSeq" id="WP_188927475.1">
    <property type="nucleotide sequence ID" value="NZ_BMJC01000001.1"/>
</dbReference>
<dbReference type="PANTHER" id="PTHR30069:SF29">
    <property type="entry name" value="HEMOGLOBIN AND HEMOGLOBIN-HAPTOGLOBIN-BINDING PROTEIN 1-RELATED"/>
    <property type="match status" value="1"/>
</dbReference>
<keyword evidence="2" id="KW-0812">Transmembrane</keyword>
<dbReference type="Pfam" id="PF13715">
    <property type="entry name" value="CarbopepD_reg_2"/>
    <property type="match status" value="1"/>
</dbReference>
<evidence type="ECO:0000259" key="3">
    <source>
        <dbReference type="Pfam" id="PF07715"/>
    </source>
</evidence>
<dbReference type="Proteomes" id="UP000607559">
    <property type="component" value="Unassembled WGS sequence"/>
</dbReference>
<reference evidence="4" key="2">
    <citation type="submission" date="2020-09" db="EMBL/GenBank/DDBJ databases">
        <authorList>
            <person name="Sun Q."/>
            <person name="Zhou Y."/>
        </authorList>
    </citation>
    <scope>NUCLEOTIDE SEQUENCE</scope>
    <source>
        <strain evidence="4">CGMCC 1.15448</strain>
    </source>
</reference>
<evidence type="ECO:0000313" key="4">
    <source>
        <dbReference type="EMBL" id="GGA81958.1"/>
    </source>
</evidence>